<dbReference type="EMBL" id="BAAFJT010000026">
    <property type="protein sequence ID" value="GAB0200258.1"/>
    <property type="molecule type" value="Genomic_DNA"/>
</dbReference>
<dbReference type="FunFam" id="1.20.1250.20:FF:000083">
    <property type="entry name" value="synaptic vesicular amine transporter isoform X1"/>
    <property type="match status" value="1"/>
</dbReference>
<feature type="transmembrane region" description="Helical" evidence="7">
    <location>
        <begin position="331"/>
        <end position="351"/>
    </location>
</feature>
<dbReference type="GO" id="GO:0016020">
    <property type="term" value="C:membrane"/>
    <property type="evidence" value="ECO:0007669"/>
    <property type="project" value="UniProtKB-SubCell"/>
</dbReference>
<evidence type="ECO:0000313" key="10">
    <source>
        <dbReference type="Proteomes" id="UP001623348"/>
    </source>
</evidence>
<protein>
    <submittedName>
        <fullName evidence="9">Chromaffin granule amine transporter</fullName>
    </submittedName>
</protein>
<evidence type="ECO:0000256" key="4">
    <source>
        <dbReference type="ARBA" id="ARBA00022989"/>
    </source>
</evidence>
<evidence type="ECO:0000256" key="2">
    <source>
        <dbReference type="ARBA" id="ARBA00022448"/>
    </source>
</evidence>
<feature type="transmembrane region" description="Helical" evidence="7">
    <location>
        <begin position="201"/>
        <end position="221"/>
    </location>
</feature>
<feature type="region of interest" description="Disordered" evidence="6">
    <location>
        <begin position="100"/>
        <end position="126"/>
    </location>
</feature>
<feature type="transmembrane region" description="Helical" evidence="7">
    <location>
        <begin position="269"/>
        <end position="292"/>
    </location>
</feature>
<dbReference type="InterPro" id="IPR050930">
    <property type="entry name" value="MFS_Vesicular_Transporter"/>
</dbReference>
<dbReference type="PANTHER" id="PTHR23506:SF31">
    <property type="entry name" value="CHROMAFFIN GRANULE AMINE TRANSPORTER"/>
    <property type="match status" value="1"/>
</dbReference>
<dbReference type="PANTHER" id="PTHR23506">
    <property type="entry name" value="GH10249P"/>
    <property type="match status" value="1"/>
</dbReference>
<dbReference type="InterPro" id="IPR011701">
    <property type="entry name" value="MFS"/>
</dbReference>
<keyword evidence="3 7" id="KW-0812">Transmembrane</keyword>
<gene>
    <name evidence="9" type="ORF">GRJ2_002491200</name>
</gene>
<dbReference type="Pfam" id="PF07690">
    <property type="entry name" value="MFS_1"/>
    <property type="match status" value="2"/>
</dbReference>
<proteinExistence type="predicted"/>
<evidence type="ECO:0000256" key="7">
    <source>
        <dbReference type="SAM" id="Phobius"/>
    </source>
</evidence>
<keyword evidence="2" id="KW-0813">Transport</keyword>
<evidence type="ECO:0000256" key="5">
    <source>
        <dbReference type="ARBA" id="ARBA00023136"/>
    </source>
</evidence>
<dbReference type="CDD" id="cd17384">
    <property type="entry name" value="MFS_SLC18A1_2_VAT1_2"/>
    <property type="match status" value="1"/>
</dbReference>
<accession>A0ABC9XRA1</accession>
<feature type="transmembrane region" description="Helical" evidence="7">
    <location>
        <begin position="22"/>
        <end position="51"/>
    </location>
</feature>
<keyword evidence="4 7" id="KW-1133">Transmembrane helix</keyword>
<dbReference type="Gene3D" id="1.20.1250.20">
    <property type="entry name" value="MFS general substrate transporter like domains"/>
    <property type="match status" value="2"/>
</dbReference>
<feature type="transmembrane region" description="Helical" evidence="7">
    <location>
        <begin position="299"/>
        <end position="319"/>
    </location>
</feature>
<feature type="transmembrane region" description="Helical" evidence="7">
    <location>
        <begin position="389"/>
        <end position="411"/>
    </location>
</feature>
<keyword evidence="10" id="KW-1185">Reference proteome</keyword>
<dbReference type="AlphaFoldDB" id="A0ABC9XRA1"/>
<keyword evidence="5 7" id="KW-0472">Membrane</keyword>
<feature type="transmembrane region" description="Helical" evidence="7">
    <location>
        <begin position="358"/>
        <end position="377"/>
    </location>
</feature>
<evidence type="ECO:0000259" key="8">
    <source>
        <dbReference type="PROSITE" id="PS50850"/>
    </source>
</evidence>
<dbReference type="InterPro" id="IPR036259">
    <property type="entry name" value="MFS_trans_sf"/>
</dbReference>
<dbReference type="InterPro" id="IPR020846">
    <property type="entry name" value="MFS_dom"/>
</dbReference>
<evidence type="ECO:0000256" key="1">
    <source>
        <dbReference type="ARBA" id="ARBA00004141"/>
    </source>
</evidence>
<feature type="transmembrane region" description="Helical" evidence="7">
    <location>
        <begin position="170"/>
        <end position="195"/>
    </location>
</feature>
<name>A0ABC9XRA1_GRUJA</name>
<feature type="transmembrane region" description="Helical" evidence="7">
    <location>
        <begin position="228"/>
        <end position="249"/>
    </location>
</feature>
<reference evidence="9 10" key="1">
    <citation type="submission" date="2024-06" db="EMBL/GenBank/DDBJ databases">
        <title>The draft genome of Grus japonensis, version 3.</title>
        <authorList>
            <person name="Nabeshima K."/>
            <person name="Suzuki S."/>
            <person name="Onuma M."/>
        </authorList>
    </citation>
    <scope>NUCLEOTIDE SEQUENCE [LARGE SCALE GENOMIC DNA]</scope>
    <source>
        <strain evidence="9 10">451A</strain>
    </source>
</reference>
<evidence type="ECO:0000256" key="3">
    <source>
        <dbReference type="ARBA" id="ARBA00022692"/>
    </source>
</evidence>
<feature type="compositionally biased region" description="Pro residues" evidence="6">
    <location>
        <begin position="110"/>
        <end position="122"/>
    </location>
</feature>
<dbReference type="Proteomes" id="UP001623348">
    <property type="component" value="Unassembled WGS sequence"/>
</dbReference>
<sequence length="458" mass="49192">MSPAAPRVPWRWLATGRVSRRLVLVVVFIALLLDNMLLTVVVPIVPTFLYITEYEGANRSLAPAQTEPAPPALKAPPFSSVFSYFDNTMLTVSGSTSATELVNGTESSRPPQPPASSPPSPSGCPEGKEFLAKENIRVGLLFASKALVQLVVNPSVGLLTNRIGYHIPMFIGFIIMFLSTVMFAFSGTYTLLFIARALQGIGSSFSSVAVGAPFGSVMYEFVGKSSPFLVLAFLALLDGGAICFSNMGVAMLEPTLPIWMMQTMCSPKWQLGMAFLPASISYLIGTNLFGILANKMGRWLCSLIGMAVVGISLLCVPLAKNIYGLIGPNGGLGFAIGMVDSSMMPIMGYLVDLRHTSVYGTVYAIADVAFCMGFAIGPSTGGAIVRAVGFPWLMVIIGVINIAYAPLCWYLRNPPAKEEKIAILSQECPMQTKIYTTQKTLREFPLADDSDVEAENVE</sequence>
<feature type="domain" description="Major facilitator superfamily (MFS) profile" evidence="8">
    <location>
        <begin position="232"/>
        <end position="458"/>
    </location>
</feature>
<organism evidence="9 10">
    <name type="scientific">Grus japonensis</name>
    <name type="common">Japanese crane</name>
    <name type="synonym">Red-crowned crane</name>
    <dbReference type="NCBI Taxonomy" id="30415"/>
    <lineage>
        <taxon>Eukaryota</taxon>
        <taxon>Metazoa</taxon>
        <taxon>Chordata</taxon>
        <taxon>Craniata</taxon>
        <taxon>Vertebrata</taxon>
        <taxon>Euteleostomi</taxon>
        <taxon>Archelosauria</taxon>
        <taxon>Archosauria</taxon>
        <taxon>Dinosauria</taxon>
        <taxon>Saurischia</taxon>
        <taxon>Theropoda</taxon>
        <taxon>Coelurosauria</taxon>
        <taxon>Aves</taxon>
        <taxon>Neognathae</taxon>
        <taxon>Neoaves</taxon>
        <taxon>Gruiformes</taxon>
        <taxon>Gruidae</taxon>
        <taxon>Grus</taxon>
    </lineage>
</organism>
<dbReference type="PROSITE" id="PS50850">
    <property type="entry name" value="MFS"/>
    <property type="match status" value="1"/>
</dbReference>
<comment type="caution">
    <text evidence="9">The sequence shown here is derived from an EMBL/GenBank/DDBJ whole genome shotgun (WGS) entry which is preliminary data.</text>
</comment>
<dbReference type="SUPFAM" id="SSF103473">
    <property type="entry name" value="MFS general substrate transporter"/>
    <property type="match status" value="1"/>
</dbReference>
<evidence type="ECO:0000256" key="6">
    <source>
        <dbReference type="SAM" id="MobiDB-lite"/>
    </source>
</evidence>
<comment type="subcellular location">
    <subcellularLocation>
        <location evidence="1">Membrane</location>
        <topology evidence="1">Multi-pass membrane protein</topology>
    </subcellularLocation>
</comment>
<evidence type="ECO:0000313" key="9">
    <source>
        <dbReference type="EMBL" id="GAB0200258.1"/>
    </source>
</evidence>